<evidence type="ECO:0000313" key="4">
    <source>
        <dbReference type="Proteomes" id="UP001529510"/>
    </source>
</evidence>
<dbReference type="InterPro" id="IPR036695">
    <property type="entry name" value="Arg-tRNA-synth_N_sf"/>
</dbReference>
<reference evidence="3 4" key="1">
    <citation type="submission" date="2024-05" db="EMBL/GenBank/DDBJ databases">
        <title>Genome sequencing and assembly of Indian major carp, Cirrhinus mrigala (Hamilton, 1822).</title>
        <authorList>
            <person name="Mohindra V."/>
            <person name="Chowdhury L.M."/>
            <person name="Lal K."/>
            <person name="Jena J.K."/>
        </authorList>
    </citation>
    <scope>NUCLEOTIDE SEQUENCE [LARGE SCALE GENOMIC DNA]</scope>
    <source>
        <strain evidence="3">CM1030</strain>
        <tissue evidence="3">Blood</tissue>
    </source>
</reference>
<feature type="domain" description="Arginyl tRNA synthetase N-terminal" evidence="2">
    <location>
        <begin position="4"/>
        <end position="43"/>
    </location>
</feature>
<sequence length="70" mass="7875">MMKVKGKKVSPKEIAEKIVQNIPNNELIERTEIAGPGFINIHLKRIFVSKLLSNLLVNGVQPPSLKKKKK</sequence>
<dbReference type="Proteomes" id="UP001529510">
    <property type="component" value="Unassembled WGS sequence"/>
</dbReference>
<keyword evidence="4" id="KW-1185">Reference proteome</keyword>
<accession>A0ABD0NM33</accession>
<organism evidence="3 4">
    <name type="scientific">Cirrhinus mrigala</name>
    <name type="common">Mrigala</name>
    <dbReference type="NCBI Taxonomy" id="683832"/>
    <lineage>
        <taxon>Eukaryota</taxon>
        <taxon>Metazoa</taxon>
        <taxon>Chordata</taxon>
        <taxon>Craniata</taxon>
        <taxon>Vertebrata</taxon>
        <taxon>Euteleostomi</taxon>
        <taxon>Actinopterygii</taxon>
        <taxon>Neopterygii</taxon>
        <taxon>Teleostei</taxon>
        <taxon>Ostariophysi</taxon>
        <taxon>Cypriniformes</taxon>
        <taxon>Cyprinidae</taxon>
        <taxon>Labeoninae</taxon>
        <taxon>Labeonini</taxon>
        <taxon>Cirrhinus</taxon>
    </lineage>
</organism>
<dbReference type="EMBL" id="JAMKFB020000021">
    <property type="protein sequence ID" value="KAL0162296.1"/>
    <property type="molecule type" value="Genomic_DNA"/>
</dbReference>
<evidence type="ECO:0000256" key="1">
    <source>
        <dbReference type="ARBA" id="ARBA00022171"/>
    </source>
</evidence>
<dbReference type="PANTHER" id="PTHR11956:SF5">
    <property type="entry name" value="ARGININE--TRNA LIGASE, CYTOPLASMIC"/>
    <property type="match status" value="1"/>
</dbReference>
<protein>
    <recommendedName>
        <fullName evidence="1">Arginine--tRNA ligase, cytoplasmic</fullName>
    </recommendedName>
</protein>
<dbReference type="AlphaFoldDB" id="A0ABD0NM33"/>
<proteinExistence type="predicted"/>
<gene>
    <name evidence="3" type="ORF">M9458_041692</name>
</gene>
<name>A0ABD0NM33_CIRMR</name>
<dbReference type="PANTHER" id="PTHR11956">
    <property type="entry name" value="ARGINYL-TRNA SYNTHETASE"/>
    <property type="match status" value="1"/>
</dbReference>
<evidence type="ECO:0000259" key="2">
    <source>
        <dbReference type="Pfam" id="PF03485"/>
    </source>
</evidence>
<dbReference type="SUPFAM" id="SSF55190">
    <property type="entry name" value="Arginyl-tRNA synthetase (ArgRS), N-terminal 'additional' domain"/>
    <property type="match status" value="1"/>
</dbReference>
<feature type="non-terminal residue" evidence="3">
    <location>
        <position position="70"/>
    </location>
</feature>
<dbReference type="InterPro" id="IPR001278">
    <property type="entry name" value="Arg-tRNA-ligase"/>
</dbReference>
<comment type="caution">
    <text evidence="3">The sequence shown here is derived from an EMBL/GenBank/DDBJ whole genome shotgun (WGS) entry which is preliminary data.</text>
</comment>
<dbReference type="InterPro" id="IPR005148">
    <property type="entry name" value="Arg-tRNA-synth_N"/>
</dbReference>
<dbReference type="Gene3D" id="3.30.1360.70">
    <property type="entry name" value="Arginyl tRNA synthetase N-terminal domain"/>
    <property type="match status" value="1"/>
</dbReference>
<evidence type="ECO:0000313" key="3">
    <source>
        <dbReference type="EMBL" id="KAL0162296.1"/>
    </source>
</evidence>
<dbReference type="Pfam" id="PF03485">
    <property type="entry name" value="Arg_tRNA_synt_N"/>
    <property type="match status" value="1"/>
</dbReference>